<dbReference type="GO" id="GO:0004674">
    <property type="term" value="F:protein serine/threonine kinase activity"/>
    <property type="evidence" value="ECO:0007669"/>
    <property type="project" value="UniProtKB-KW"/>
</dbReference>
<reference evidence="8 9" key="1">
    <citation type="journal article" date="2015" name="Genome Biol. Evol.">
        <title>Phylogenomic analyses indicate that early fungi evolved digesting cell walls of algal ancestors of land plants.</title>
        <authorList>
            <person name="Chang Y."/>
            <person name="Wang S."/>
            <person name="Sekimoto S."/>
            <person name="Aerts A.L."/>
            <person name="Choi C."/>
            <person name="Clum A."/>
            <person name="LaButti K.M."/>
            <person name="Lindquist E.A."/>
            <person name="Yee Ngan C."/>
            <person name="Ohm R.A."/>
            <person name="Salamov A.A."/>
            <person name="Grigoriev I.V."/>
            <person name="Spatafora J.W."/>
            <person name="Berbee M.L."/>
        </authorList>
    </citation>
    <scope>NUCLEOTIDE SEQUENCE [LARGE SCALE GENOMIC DNA]</scope>
    <source>
        <strain evidence="8 9">JEL478</strain>
    </source>
</reference>
<keyword evidence="3" id="KW-0547">Nucleotide-binding</keyword>
<evidence type="ECO:0000256" key="4">
    <source>
        <dbReference type="ARBA" id="ARBA00022777"/>
    </source>
</evidence>
<dbReference type="Gene3D" id="3.30.200.20">
    <property type="entry name" value="Phosphorylase Kinase, domain 1"/>
    <property type="match status" value="1"/>
</dbReference>
<keyword evidence="5" id="KW-0067">ATP-binding</keyword>
<protein>
    <submittedName>
        <fullName evidence="8">Kinase-like protein</fullName>
    </submittedName>
</protein>
<keyword evidence="4 8" id="KW-0418">Kinase</keyword>
<feature type="region of interest" description="Disordered" evidence="6">
    <location>
        <begin position="593"/>
        <end position="652"/>
    </location>
</feature>
<evidence type="ECO:0000256" key="6">
    <source>
        <dbReference type="SAM" id="MobiDB-lite"/>
    </source>
</evidence>
<evidence type="ECO:0000256" key="3">
    <source>
        <dbReference type="ARBA" id="ARBA00022741"/>
    </source>
</evidence>
<feature type="compositionally biased region" description="Low complexity" evidence="6">
    <location>
        <begin position="9"/>
        <end position="61"/>
    </location>
</feature>
<dbReference type="Pfam" id="PF00069">
    <property type="entry name" value="Pkinase"/>
    <property type="match status" value="2"/>
</dbReference>
<evidence type="ECO:0000256" key="5">
    <source>
        <dbReference type="ARBA" id="ARBA00022840"/>
    </source>
</evidence>
<dbReference type="EMBL" id="KQ965762">
    <property type="protein sequence ID" value="KXS15357.1"/>
    <property type="molecule type" value="Genomic_DNA"/>
</dbReference>
<feature type="region of interest" description="Disordered" evidence="6">
    <location>
        <begin position="360"/>
        <end position="427"/>
    </location>
</feature>
<keyword evidence="1" id="KW-0723">Serine/threonine-protein kinase</keyword>
<keyword evidence="9" id="KW-1185">Reference proteome</keyword>
<dbReference type="SMART" id="SM00220">
    <property type="entry name" value="S_TKc"/>
    <property type="match status" value="1"/>
</dbReference>
<proteinExistence type="predicted"/>
<dbReference type="SUPFAM" id="SSF56112">
    <property type="entry name" value="Protein kinase-like (PK-like)"/>
    <property type="match status" value="1"/>
</dbReference>
<dbReference type="Gene3D" id="1.10.510.10">
    <property type="entry name" value="Transferase(Phosphotransferase) domain 1"/>
    <property type="match status" value="1"/>
</dbReference>
<evidence type="ECO:0000313" key="9">
    <source>
        <dbReference type="Proteomes" id="UP000070544"/>
    </source>
</evidence>
<dbReference type="OrthoDB" id="4062651at2759"/>
<feature type="compositionally biased region" description="Polar residues" evidence="6">
    <location>
        <begin position="127"/>
        <end position="139"/>
    </location>
</feature>
<feature type="compositionally biased region" description="Low complexity" evidence="6">
    <location>
        <begin position="156"/>
        <end position="171"/>
    </location>
</feature>
<dbReference type="InterPro" id="IPR050205">
    <property type="entry name" value="CDPK_Ser/Thr_kinases"/>
</dbReference>
<dbReference type="PANTHER" id="PTHR24349">
    <property type="entry name" value="SERINE/THREONINE-PROTEIN KINASE"/>
    <property type="match status" value="1"/>
</dbReference>
<feature type="compositionally biased region" description="Pro residues" evidence="6">
    <location>
        <begin position="360"/>
        <end position="382"/>
    </location>
</feature>
<feature type="compositionally biased region" description="Low complexity" evidence="6">
    <location>
        <begin position="383"/>
        <end position="395"/>
    </location>
</feature>
<dbReference type="STRING" id="1344416.A0A139AEZ8"/>
<feature type="compositionally biased region" description="Basic and acidic residues" evidence="6">
    <location>
        <begin position="402"/>
        <end position="417"/>
    </location>
</feature>
<gene>
    <name evidence="8" type="ORF">M427DRAFT_155332</name>
</gene>
<evidence type="ECO:0000256" key="1">
    <source>
        <dbReference type="ARBA" id="ARBA00022527"/>
    </source>
</evidence>
<keyword evidence="2" id="KW-0808">Transferase</keyword>
<evidence type="ECO:0000259" key="7">
    <source>
        <dbReference type="PROSITE" id="PS50011"/>
    </source>
</evidence>
<organism evidence="8 9">
    <name type="scientific">Gonapodya prolifera (strain JEL478)</name>
    <name type="common">Monoblepharis prolifera</name>
    <dbReference type="NCBI Taxonomy" id="1344416"/>
    <lineage>
        <taxon>Eukaryota</taxon>
        <taxon>Fungi</taxon>
        <taxon>Fungi incertae sedis</taxon>
        <taxon>Chytridiomycota</taxon>
        <taxon>Chytridiomycota incertae sedis</taxon>
        <taxon>Monoblepharidomycetes</taxon>
        <taxon>Monoblepharidales</taxon>
        <taxon>Gonapodyaceae</taxon>
        <taxon>Gonapodya</taxon>
    </lineage>
</organism>
<accession>A0A139AEZ8</accession>
<name>A0A139AEZ8_GONPJ</name>
<evidence type="ECO:0000313" key="8">
    <source>
        <dbReference type="EMBL" id="KXS15357.1"/>
    </source>
</evidence>
<dbReference type="OMA" id="NCRISIY"/>
<feature type="region of interest" description="Disordered" evidence="6">
    <location>
        <begin position="1"/>
        <end position="171"/>
    </location>
</feature>
<dbReference type="Proteomes" id="UP000070544">
    <property type="component" value="Unassembled WGS sequence"/>
</dbReference>
<dbReference type="InterPro" id="IPR000719">
    <property type="entry name" value="Prot_kinase_dom"/>
</dbReference>
<dbReference type="PROSITE" id="PS50011">
    <property type="entry name" value="PROTEIN_KINASE_DOM"/>
    <property type="match status" value="1"/>
</dbReference>
<dbReference type="InterPro" id="IPR011009">
    <property type="entry name" value="Kinase-like_dom_sf"/>
</dbReference>
<dbReference type="AlphaFoldDB" id="A0A139AEZ8"/>
<sequence>MSLFAKVFSPSQAQAQPSQQSTLPRSPSLTLSRAAPALPTTTPVTATQQPAAPSPSSETPTSPQPPPAIHPDTFAPDTAHDHGAHSSNVVFGRIPHAPEPDASPPGAKNLVLSIFGVGKDRDKHRSTAPSKSDAATTPALSPPSKPPHQSTSRGGALPRTPSSSLSPSATAASSASSLTDAEYHARLAVISWPASQILRYKYTLVDNATIGRGAEGTVKLVRPISNPEELYCVKTFHRKSGDLRAYVEKCVREHELTRQLEGHENVIRTVDLVLDDATWQVVEVLEYCRDGTLSSVLRRGRFQNQAEIDCIFIQILYCLAFMHAQGVAHNDWKVENIVWEPAHKLIKVIDFGLSFRFAPSPPSSPTPSAPPAPTPAPTPAPAPATATETEPTTAPTAPPPTEPKEAEAPKETPKEAPKPTMRTSLVGSKMYMAPEQWSGKPWDPRAVDIWMVAIVYIHLSTRGKFPWPAAAMSEPAFAKWSKKGEFDKEIATRLPAASLPLLRAMLNPDPTKRPSASDLLNDPWLAQVPVCARRAAREAGYEVERDGYLGKWGGGTPVGGLLATAVGGAGAGEVGLAESPSGSPAQEAVLRESSIGGGGGMVGAAATEELDEGQEEGSKPNPRPKPRVNPNTGQEARRVPTVVMFHHEHRYS</sequence>
<dbReference type="GO" id="GO:0005524">
    <property type="term" value="F:ATP binding"/>
    <property type="evidence" value="ECO:0007669"/>
    <property type="project" value="UniProtKB-KW"/>
</dbReference>
<evidence type="ECO:0000256" key="2">
    <source>
        <dbReference type="ARBA" id="ARBA00022679"/>
    </source>
</evidence>
<feature type="domain" description="Protein kinase" evidence="7">
    <location>
        <begin position="204"/>
        <end position="525"/>
    </location>
</feature>